<dbReference type="InterPro" id="IPR000086">
    <property type="entry name" value="NUDIX_hydrolase_dom"/>
</dbReference>
<dbReference type="EMBL" id="BKZQ01000002">
    <property type="protein sequence ID" value="GER68887.1"/>
    <property type="molecule type" value="Genomic_DNA"/>
</dbReference>
<dbReference type="PANTHER" id="PTHR12992">
    <property type="entry name" value="NUDIX HYDROLASE"/>
    <property type="match status" value="1"/>
</dbReference>
<proteinExistence type="predicted"/>
<dbReference type="Gene3D" id="3.90.79.10">
    <property type="entry name" value="Nucleoside Triphosphate Pyrophosphohydrolase"/>
    <property type="match status" value="1"/>
</dbReference>
<dbReference type="PANTHER" id="PTHR12992:SF11">
    <property type="entry name" value="MITOCHONDRIAL COENZYME A DIPHOSPHATASE NUDT8"/>
    <property type="match status" value="1"/>
</dbReference>
<reference evidence="8 9" key="1">
    <citation type="submission" date="2019-09" db="EMBL/GenBank/DDBJ databases">
        <title>Draft genome sequence of Bacillus sp. JC-7.</title>
        <authorList>
            <person name="Tanaka N."/>
            <person name="Shiwa Y."/>
            <person name="Fujita N."/>
            <person name="Tanasupawat S."/>
        </authorList>
    </citation>
    <scope>NUCLEOTIDE SEQUENCE [LARGE SCALE GENOMIC DNA]</scope>
    <source>
        <strain evidence="8 9">JC-7</strain>
    </source>
</reference>
<dbReference type="CDD" id="cd03426">
    <property type="entry name" value="NUDIX_CoAse_Nudt7"/>
    <property type="match status" value="1"/>
</dbReference>
<evidence type="ECO:0000256" key="3">
    <source>
        <dbReference type="ARBA" id="ARBA00022723"/>
    </source>
</evidence>
<evidence type="ECO:0000256" key="2">
    <source>
        <dbReference type="ARBA" id="ARBA00001946"/>
    </source>
</evidence>
<keyword evidence="5" id="KW-0460">Magnesium</keyword>
<dbReference type="GO" id="GO:0046872">
    <property type="term" value="F:metal ion binding"/>
    <property type="evidence" value="ECO:0007669"/>
    <property type="project" value="UniProtKB-KW"/>
</dbReference>
<evidence type="ECO:0000256" key="4">
    <source>
        <dbReference type="ARBA" id="ARBA00022801"/>
    </source>
</evidence>
<evidence type="ECO:0000256" key="1">
    <source>
        <dbReference type="ARBA" id="ARBA00001936"/>
    </source>
</evidence>
<keyword evidence="6" id="KW-0464">Manganese</keyword>
<dbReference type="RefSeq" id="WP_151680537.1">
    <property type="nucleotide sequence ID" value="NZ_BKZP01000008.1"/>
</dbReference>
<dbReference type="Pfam" id="PF00293">
    <property type="entry name" value="NUDIX"/>
    <property type="match status" value="1"/>
</dbReference>
<comment type="caution">
    <text evidence="8">The sequence shown here is derived from an EMBL/GenBank/DDBJ whole genome shotgun (WGS) entry which is preliminary data.</text>
</comment>
<evidence type="ECO:0000256" key="5">
    <source>
        <dbReference type="ARBA" id="ARBA00022842"/>
    </source>
</evidence>
<organism evidence="8 9">
    <name type="scientific">Weizmannia acidilactici</name>
    <dbReference type="NCBI Taxonomy" id="2607726"/>
    <lineage>
        <taxon>Bacteria</taxon>
        <taxon>Bacillati</taxon>
        <taxon>Bacillota</taxon>
        <taxon>Bacilli</taxon>
        <taxon>Bacillales</taxon>
        <taxon>Bacillaceae</taxon>
        <taxon>Heyndrickxia</taxon>
    </lineage>
</organism>
<evidence type="ECO:0000256" key="6">
    <source>
        <dbReference type="ARBA" id="ARBA00023211"/>
    </source>
</evidence>
<sequence length="205" mass="23857">MDEEKILAKFKNRQPSVLGMERLSRFAVLLPLIKMGDGLHVLFEVRAEHLKKQPGEICFPGGRIERTDKDAQAAAIRETAEELRIDGSMIRDVVPLDYVVSSYGNRVVFPYAGFLPHTEFHPNSDEVKKLFTVPLSYLAETEPECYRLQFKVEPDQDFPFHLIRGGKAYKWNTHKMDEYFYYYKDYVIWGLTASILKNFLDTVKR</sequence>
<dbReference type="GO" id="GO:0010945">
    <property type="term" value="F:coenzyme A diphosphatase activity"/>
    <property type="evidence" value="ECO:0007669"/>
    <property type="project" value="InterPro"/>
</dbReference>
<accession>A0A5J4JEA1</accession>
<gene>
    <name evidence="8" type="ORF">BpJC7_01900</name>
</gene>
<comment type="cofactor">
    <cofactor evidence="1">
        <name>Mn(2+)</name>
        <dbReference type="ChEBI" id="CHEBI:29035"/>
    </cofactor>
</comment>
<dbReference type="SUPFAM" id="SSF55811">
    <property type="entry name" value="Nudix"/>
    <property type="match status" value="1"/>
</dbReference>
<evidence type="ECO:0000313" key="8">
    <source>
        <dbReference type="EMBL" id="GER68887.1"/>
    </source>
</evidence>
<keyword evidence="9" id="KW-1185">Reference proteome</keyword>
<name>A0A5J4JEA1_9BACI</name>
<keyword evidence="4" id="KW-0378">Hydrolase</keyword>
<dbReference type="InterPro" id="IPR045121">
    <property type="entry name" value="CoAse"/>
</dbReference>
<comment type="cofactor">
    <cofactor evidence="2">
        <name>Mg(2+)</name>
        <dbReference type="ChEBI" id="CHEBI:18420"/>
    </cofactor>
</comment>
<evidence type="ECO:0000313" key="9">
    <source>
        <dbReference type="Proteomes" id="UP000391919"/>
    </source>
</evidence>
<dbReference type="Proteomes" id="UP000391919">
    <property type="component" value="Unassembled WGS sequence"/>
</dbReference>
<dbReference type="InterPro" id="IPR015797">
    <property type="entry name" value="NUDIX_hydrolase-like_dom_sf"/>
</dbReference>
<feature type="domain" description="Nudix hydrolase" evidence="7">
    <location>
        <begin position="23"/>
        <end position="158"/>
    </location>
</feature>
<protein>
    <submittedName>
        <fullName evidence="8">Coenzyme A pyrophosphatase</fullName>
    </submittedName>
</protein>
<dbReference type="AlphaFoldDB" id="A0A5J4JEA1"/>
<evidence type="ECO:0000259" key="7">
    <source>
        <dbReference type="PROSITE" id="PS51462"/>
    </source>
</evidence>
<keyword evidence="3" id="KW-0479">Metal-binding</keyword>
<dbReference type="PROSITE" id="PS51462">
    <property type="entry name" value="NUDIX"/>
    <property type="match status" value="1"/>
</dbReference>